<protein>
    <recommendedName>
        <fullName evidence="3">histidine kinase</fullName>
        <ecNumber evidence="3">2.7.13.3</ecNumber>
    </recommendedName>
</protein>
<dbReference type="GO" id="GO:0005886">
    <property type="term" value="C:plasma membrane"/>
    <property type="evidence" value="ECO:0007669"/>
    <property type="project" value="UniProtKB-SubCell"/>
</dbReference>
<dbReference type="InterPro" id="IPR000014">
    <property type="entry name" value="PAS"/>
</dbReference>
<dbReference type="InterPro" id="IPR035965">
    <property type="entry name" value="PAS-like_dom_sf"/>
</dbReference>
<keyword evidence="11 14" id="KW-1133">Transmembrane helix</keyword>
<dbReference type="Pfam" id="PF14689">
    <property type="entry name" value="SPOB_a"/>
    <property type="match status" value="1"/>
</dbReference>
<dbReference type="SUPFAM" id="SSF103190">
    <property type="entry name" value="Sensory domain-like"/>
    <property type="match status" value="1"/>
</dbReference>
<dbReference type="RefSeq" id="WP_200124123.1">
    <property type="nucleotide sequence ID" value="NZ_CP054705.1"/>
</dbReference>
<comment type="catalytic activity">
    <reaction evidence="1">
        <text>ATP + protein L-histidine = ADP + protein N-phospho-L-histidine.</text>
        <dbReference type="EC" id="2.7.13.3"/>
    </reaction>
</comment>
<organism evidence="16 17">
    <name type="scientific">Salicibibacter cibarius</name>
    <dbReference type="NCBI Taxonomy" id="2743000"/>
    <lineage>
        <taxon>Bacteria</taxon>
        <taxon>Bacillati</taxon>
        <taxon>Bacillota</taxon>
        <taxon>Bacilli</taxon>
        <taxon>Bacillales</taxon>
        <taxon>Bacillaceae</taxon>
        <taxon>Salicibibacter</taxon>
    </lineage>
</organism>
<dbReference type="GO" id="GO:0006355">
    <property type="term" value="P:regulation of DNA-templated transcription"/>
    <property type="evidence" value="ECO:0007669"/>
    <property type="project" value="InterPro"/>
</dbReference>
<keyword evidence="12" id="KW-0902">Two-component regulatory system</keyword>
<keyword evidence="6" id="KW-0808">Transferase</keyword>
<evidence type="ECO:0000256" key="9">
    <source>
        <dbReference type="ARBA" id="ARBA00022777"/>
    </source>
</evidence>
<evidence type="ECO:0000256" key="2">
    <source>
        <dbReference type="ARBA" id="ARBA00004651"/>
    </source>
</evidence>
<dbReference type="KEGG" id="scia:HUG15_16395"/>
<keyword evidence="4" id="KW-1003">Cell membrane</keyword>
<comment type="subcellular location">
    <subcellularLocation>
        <location evidence="2">Cell membrane</location>
        <topology evidence="2">Multi-pass membrane protein</topology>
    </subcellularLocation>
</comment>
<evidence type="ECO:0000256" key="12">
    <source>
        <dbReference type="ARBA" id="ARBA00023012"/>
    </source>
</evidence>
<keyword evidence="17" id="KW-1185">Reference proteome</keyword>
<dbReference type="AlphaFoldDB" id="A0A7T7CCJ0"/>
<evidence type="ECO:0000256" key="10">
    <source>
        <dbReference type="ARBA" id="ARBA00022840"/>
    </source>
</evidence>
<accession>A0A7T7CCJ0</accession>
<dbReference type="EC" id="2.7.13.3" evidence="3"/>
<dbReference type="InterPro" id="IPR003594">
    <property type="entry name" value="HATPase_dom"/>
</dbReference>
<dbReference type="PROSITE" id="PS50109">
    <property type="entry name" value="HIS_KIN"/>
    <property type="match status" value="1"/>
</dbReference>
<dbReference type="SUPFAM" id="SSF55890">
    <property type="entry name" value="Sporulation response regulatory protein Spo0B"/>
    <property type="match status" value="1"/>
</dbReference>
<feature type="transmembrane region" description="Helical" evidence="14">
    <location>
        <begin position="181"/>
        <end position="203"/>
    </location>
</feature>
<proteinExistence type="predicted"/>
<evidence type="ECO:0000256" key="8">
    <source>
        <dbReference type="ARBA" id="ARBA00022741"/>
    </source>
</evidence>
<dbReference type="Pfam" id="PF17203">
    <property type="entry name" value="sCache_3_2"/>
    <property type="match status" value="1"/>
</dbReference>
<dbReference type="SUPFAM" id="SSF55874">
    <property type="entry name" value="ATPase domain of HSP90 chaperone/DNA topoisomerase II/histidine kinase"/>
    <property type="match status" value="1"/>
</dbReference>
<dbReference type="InterPro" id="IPR029151">
    <property type="entry name" value="Sensor-like_sf"/>
</dbReference>
<keyword evidence="8" id="KW-0547">Nucleotide-binding</keyword>
<dbReference type="Gene3D" id="3.30.450.20">
    <property type="entry name" value="PAS domain"/>
    <property type="match status" value="2"/>
</dbReference>
<evidence type="ECO:0000313" key="17">
    <source>
        <dbReference type="Proteomes" id="UP000595823"/>
    </source>
</evidence>
<reference evidence="16 17" key="1">
    <citation type="submission" date="2020-06" db="EMBL/GenBank/DDBJ databases">
        <title>Genomic analysis of Salicibibacter sp. NKC5-3.</title>
        <authorList>
            <person name="Oh Y.J."/>
        </authorList>
    </citation>
    <scope>NUCLEOTIDE SEQUENCE [LARGE SCALE GENOMIC DNA]</scope>
    <source>
        <strain evidence="16 17">NKC5-3</strain>
    </source>
</reference>
<dbReference type="PANTHER" id="PTHR43547:SF3">
    <property type="entry name" value="SENSOR PROTEIN CITS"/>
    <property type="match status" value="1"/>
</dbReference>
<evidence type="ECO:0000256" key="4">
    <source>
        <dbReference type="ARBA" id="ARBA00022475"/>
    </source>
</evidence>
<evidence type="ECO:0000256" key="6">
    <source>
        <dbReference type="ARBA" id="ARBA00022679"/>
    </source>
</evidence>
<dbReference type="InterPro" id="IPR004358">
    <property type="entry name" value="Sig_transdc_His_kin-like_C"/>
</dbReference>
<dbReference type="Pfam" id="PF00989">
    <property type="entry name" value="PAS"/>
    <property type="match status" value="1"/>
</dbReference>
<dbReference type="CDD" id="cd18773">
    <property type="entry name" value="PDC1_HK_sensor"/>
    <property type="match status" value="1"/>
</dbReference>
<dbReference type="InterPro" id="IPR005467">
    <property type="entry name" value="His_kinase_dom"/>
</dbReference>
<evidence type="ECO:0000259" key="15">
    <source>
        <dbReference type="PROSITE" id="PS50109"/>
    </source>
</evidence>
<keyword evidence="9 16" id="KW-0418">Kinase</keyword>
<dbReference type="CDD" id="cd16915">
    <property type="entry name" value="HATPase_DpiB-CitA-like"/>
    <property type="match status" value="1"/>
</dbReference>
<keyword evidence="10" id="KW-0067">ATP-binding</keyword>
<dbReference type="SMART" id="SM00387">
    <property type="entry name" value="HATPase_c"/>
    <property type="match status" value="1"/>
</dbReference>
<dbReference type="PRINTS" id="PR00344">
    <property type="entry name" value="BCTRLSENSOR"/>
</dbReference>
<sequence length="542" mass="60676">MDKHLGKLKVTINLKIKMILLICALIVGMFAIVGVFIHYFFTDSLEDQMGERVLNVAQSVANIPELREAFAEEDPASTIQTIVEPIREETGAEFIVVGNTDEVRYAHPLPERIGETMVGEDNERALIHGESYVSRAVGSLGTSMRGKVPVFSDDGEIIGVVSVGFLVDDIQGIIANYTQELWYVLLLTVSVGILGAVMIAHYIKKKLFDLEPEEISHLFLQKESILQSTHEGIIAVNRDGLIMLMNQTAQRLFLSNKKQTDTYIGKDIRDILPNTKMPEVLESRESQYDQEMLIGNHSVYVNRVPIFYDNKLIGAVSSFRDKTEIEQLTQELRRIKQYTEALRAQTHEFSNKLYTISGLLQLDQKDEAIELIQEETDTQQAWIQFLTQKVPDPMISAVLLGKLNQANELGIDMTIHPESKLTYHLSKKKKDTLLTVLGNLLENALEAVKKEPESKRHVSIFFTDLGNDLVFEIEDSGPGIPPELGDQIFKQGFSTKEGSHRGIGLALSSQMMSDIGGTVLLEDGELGGACFVVTVPKQIRWE</sequence>
<name>A0A7T7CCJ0_9BACI</name>
<dbReference type="GO" id="GO:0005524">
    <property type="term" value="F:ATP binding"/>
    <property type="evidence" value="ECO:0007669"/>
    <property type="project" value="UniProtKB-KW"/>
</dbReference>
<dbReference type="Gene3D" id="1.10.287.130">
    <property type="match status" value="1"/>
</dbReference>
<dbReference type="Pfam" id="PF02518">
    <property type="entry name" value="HATPase_c"/>
    <property type="match status" value="1"/>
</dbReference>
<dbReference type="EMBL" id="CP054705">
    <property type="protein sequence ID" value="QQK76998.1"/>
    <property type="molecule type" value="Genomic_DNA"/>
</dbReference>
<evidence type="ECO:0000256" key="7">
    <source>
        <dbReference type="ARBA" id="ARBA00022692"/>
    </source>
</evidence>
<dbReference type="SUPFAM" id="SSF55785">
    <property type="entry name" value="PYP-like sensor domain (PAS domain)"/>
    <property type="match status" value="1"/>
</dbReference>
<feature type="domain" description="Histidine kinase" evidence="15">
    <location>
        <begin position="344"/>
        <end position="539"/>
    </location>
</feature>
<dbReference type="InterPro" id="IPR039506">
    <property type="entry name" value="SPOB_a"/>
</dbReference>
<dbReference type="InterPro" id="IPR036890">
    <property type="entry name" value="HATPase_C_sf"/>
</dbReference>
<evidence type="ECO:0000256" key="1">
    <source>
        <dbReference type="ARBA" id="ARBA00000085"/>
    </source>
</evidence>
<dbReference type="Gene3D" id="3.30.565.10">
    <property type="entry name" value="Histidine kinase-like ATPase, C-terminal domain"/>
    <property type="match status" value="1"/>
</dbReference>
<gene>
    <name evidence="16" type="ORF">HUG15_16395</name>
</gene>
<dbReference type="FunFam" id="3.30.450.20:FF:000018">
    <property type="entry name" value="Sensor histidine kinase DcuS"/>
    <property type="match status" value="1"/>
</dbReference>
<evidence type="ECO:0000256" key="11">
    <source>
        <dbReference type="ARBA" id="ARBA00022989"/>
    </source>
</evidence>
<dbReference type="Proteomes" id="UP000595823">
    <property type="component" value="Chromosome"/>
</dbReference>
<dbReference type="InterPro" id="IPR016120">
    <property type="entry name" value="Sig_transdc_His_kin_SpoOB"/>
</dbReference>
<dbReference type="SMART" id="SM00091">
    <property type="entry name" value="PAS"/>
    <property type="match status" value="1"/>
</dbReference>
<evidence type="ECO:0000256" key="14">
    <source>
        <dbReference type="SAM" id="Phobius"/>
    </source>
</evidence>
<dbReference type="InterPro" id="IPR033463">
    <property type="entry name" value="sCache_3"/>
</dbReference>
<feature type="transmembrane region" description="Helical" evidence="14">
    <location>
        <begin position="20"/>
        <end position="41"/>
    </location>
</feature>
<evidence type="ECO:0000313" key="16">
    <source>
        <dbReference type="EMBL" id="QQK76998.1"/>
    </source>
</evidence>
<keyword evidence="7 14" id="KW-0812">Transmembrane</keyword>
<evidence type="ECO:0000256" key="5">
    <source>
        <dbReference type="ARBA" id="ARBA00022553"/>
    </source>
</evidence>
<evidence type="ECO:0000256" key="13">
    <source>
        <dbReference type="ARBA" id="ARBA00023136"/>
    </source>
</evidence>
<keyword evidence="5" id="KW-0597">Phosphoprotein</keyword>
<evidence type="ECO:0000256" key="3">
    <source>
        <dbReference type="ARBA" id="ARBA00012438"/>
    </source>
</evidence>
<keyword evidence="13 14" id="KW-0472">Membrane</keyword>
<dbReference type="GO" id="GO:0000155">
    <property type="term" value="F:phosphorelay sensor kinase activity"/>
    <property type="evidence" value="ECO:0007669"/>
    <property type="project" value="InterPro"/>
</dbReference>
<dbReference type="PANTHER" id="PTHR43547">
    <property type="entry name" value="TWO-COMPONENT HISTIDINE KINASE"/>
    <property type="match status" value="1"/>
</dbReference>
<dbReference type="InterPro" id="IPR013767">
    <property type="entry name" value="PAS_fold"/>
</dbReference>